<feature type="transmembrane region" description="Helical" evidence="6">
    <location>
        <begin position="431"/>
        <end position="453"/>
    </location>
</feature>
<keyword evidence="9" id="KW-1185">Reference proteome</keyword>
<proteinExistence type="predicted"/>
<evidence type="ECO:0000256" key="4">
    <source>
        <dbReference type="ARBA" id="ARBA00023136"/>
    </source>
</evidence>
<evidence type="ECO:0000256" key="6">
    <source>
        <dbReference type="SAM" id="Phobius"/>
    </source>
</evidence>
<evidence type="ECO:0000256" key="3">
    <source>
        <dbReference type="ARBA" id="ARBA00022989"/>
    </source>
</evidence>
<keyword evidence="3 6" id="KW-1133">Transmembrane helix</keyword>
<sequence length="595" mass="62799">MSHHGVAKSGQDDSAKAPIETTPLLPPGPTTADASQEAQLDAHTNGTANGKRNGKAVDPDDGHTTANQTISFARGALCAAALAFLIFLQATNISLITTTQSRIAADLDAFDKTSWFTSAYLIAMSALGPLNGKLSSVFSPRICIFASTIILAIGSVLSSLAQSFEAFVFGRAVTGMGASGVFTISIIIVLELTGSKRRGIAIGLLNSGYTVGVAVGATAAGGLLPLVGWRALFWAQAPIAIAGGLVLLFAIPHDFTAGAKDESGHSTLKRVGRLDYFGALTLTAAIVLVLYALSSPKEIPILPIILSALVFLTFVLNEIYLAKDPIIPITLLKSRGLLLTCLSTVGYMMARWSVLFYTPTYAIAVRQWSPATAGSILIPTNAGFAAGGLLVGWFHVRRQGSFYIPCLVVYALFPITMVLLAYLSTQHSNPVLYILIVAAGGAVTGAALNYTLAHLLHLTPKSTHYMATSLVATFRGFAGSFGSAIGGGMFTRKLATSLQSHFESEGLHHKERLIRRLLGSPALVGELTGVDKEVAIRGYEDALRMLFLAGAGLAVVMVFVQAGTGWRGAKDESVLDEERDALVRNSNTQSAREEE</sequence>
<dbReference type="PANTHER" id="PTHR23501:SF6">
    <property type="entry name" value="MULTIDRUG TRANSPORTER, PUTATIVE (AFU_ORTHOLOGUE AFUA_3G14560)-RELATED"/>
    <property type="match status" value="1"/>
</dbReference>
<protein>
    <recommendedName>
        <fullName evidence="7">Major facilitator superfamily (MFS) profile domain-containing protein</fullName>
    </recommendedName>
</protein>
<evidence type="ECO:0000313" key="9">
    <source>
        <dbReference type="Proteomes" id="UP000308549"/>
    </source>
</evidence>
<dbReference type="AlphaFoldDB" id="A0A4U0UBY9"/>
<name>A0A4U0UBY9_9PEZI</name>
<dbReference type="InterPro" id="IPR020846">
    <property type="entry name" value="MFS_dom"/>
</dbReference>
<comment type="subcellular location">
    <subcellularLocation>
        <location evidence="1">Membrane</location>
        <topology evidence="1">Multi-pass membrane protein</topology>
    </subcellularLocation>
</comment>
<accession>A0A4U0UBY9</accession>
<feature type="domain" description="Major facilitator superfamily (MFS) profile" evidence="7">
    <location>
        <begin position="78"/>
        <end position="569"/>
    </location>
</feature>
<reference evidence="8 9" key="1">
    <citation type="submission" date="2017-03" db="EMBL/GenBank/DDBJ databases">
        <title>Genomes of endolithic fungi from Antarctica.</title>
        <authorList>
            <person name="Coleine C."/>
            <person name="Masonjones S."/>
            <person name="Stajich J.E."/>
        </authorList>
    </citation>
    <scope>NUCLEOTIDE SEQUENCE [LARGE SCALE GENOMIC DNA]</scope>
    <source>
        <strain evidence="8 9">CCFEE 6315</strain>
    </source>
</reference>
<dbReference type="GO" id="GO:0015174">
    <property type="term" value="F:basic amino acid transmembrane transporter activity"/>
    <property type="evidence" value="ECO:0007669"/>
    <property type="project" value="TreeGrafter"/>
</dbReference>
<dbReference type="SUPFAM" id="SSF103473">
    <property type="entry name" value="MFS general substrate transporter"/>
    <property type="match status" value="1"/>
</dbReference>
<evidence type="ECO:0000256" key="5">
    <source>
        <dbReference type="SAM" id="MobiDB-lite"/>
    </source>
</evidence>
<feature type="transmembrane region" description="Helical" evidence="6">
    <location>
        <begin position="233"/>
        <end position="253"/>
    </location>
</feature>
<dbReference type="PANTHER" id="PTHR23501">
    <property type="entry name" value="MAJOR FACILITATOR SUPERFAMILY"/>
    <property type="match status" value="1"/>
</dbReference>
<feature type="transmembrane region" description="Helical" evidence="6">
    <location>
        <begin position="142"/>
        <end position="161"/>
    </location>
</feature>
<evidence type="ECO:0000256" key="1">
    <source>
        <dbReference type="ARBA" id="ARBA00004141"/>
    </source>
</evidence>
<feature type="transmembrane region" description="Helical" evidence="6">
    <location>
        <begin position="274"/>
        <end position="293"/>
    </location>
</feature>
<feature type="transmembrane region" description="Helical" evidence="6">
    <location>
        <begin position="402"/>
        <end position="425"/>
    </location>
</feature>
<dbReference type="OrthoDB" id="4160219at2759"/>
<feature type="transmembrane region" description="Helical" evidence="6">
    <location>
        <begin position="299"/>
        <end position="316"/>
    </location>
</feature>
<feature type="transmembrane region" description="Helical" evidence="6">
    <location>
        <begin position="167"/>
        <end position="190"/>
    </location>
</feature>
<dbReference type="GO" id="GO:0000329">
    <property type="term" value="C:fungal-type vacuole membrane"/>
    <property type="evidence" value="ECO:0007669"/>
    <property type="project" value="TreeGrafter"/>
</dbReference>
<keyword evidence="4 6" id="KW-0472">Membrane</keyword>
<gene>
    <name evidence="8" type="ORF">B0A50_01864</name>
</gene>
<dbReference type="InterPro" id="IPR011701">
    <property type="entry name" value="MFS"/>
</dbReference>
<keyword evidence="2 6" id="KW-0812">Transmembrane</keyword>
<feature type="transmembrane region" description="Helical" evidence="6">
    <location>
        <begin position="542"/>
        <end position="560"/>
    </location>
</feature>
<comment type="caution">
    <text evidence="8">The sequence shown here is derived from an EMBL/GenBank/DDBJ whole genome shotgun (WGS) entry which is preliminary data.</text>
</comment>
<evidence type="ECO:0000313" key="8">
    <source>
        <dbReference type="EMBL" id="TKA31785.1"/>
    </source>
</evidence>
<dbReference type="Proteomes" id="UP000308549">
    <property type="component" value="Unassembled WGS sequence"/>
</dbReference>
<evidence type="ECO:0000256" key="2">
    <source>
        <dbReference type="ARBA" id="ARBA00022692"/>
    </source>
</evidence>
<feature type="transmembrane region" description="Helical" evidence="6">
    <location>
        <begin position="337"/>
        <end position="356"/>
    </location>
</feature>
<dbReference type="Pfam" id="PF07690">
    <property type="entry name" value="MFS_1"/>
    <property type="match status" value="1"/>
</dbReference>
<feature type="region of interest" description="Disordered" evidence="5">
    <location>
        <begin position="1"/>
        <end position="39"/>
    </location>
</feature>
<evidence type="ECO:0000259" key="7">
    <source>
        <dbReference type="PROSITE" id="PS50850"/>
    </source>
</evidence>
<dbReference type="PROSITE" id="PS50850">
    <property type="entry name" value="MFS"/>
    <property type="match status" value="1"/>
</dbReference>
<dbReference type="EMBL" id="NAJL01000007">
    <property type="protein sequence ID" value="TKA31785.1"/>
    <property type="molecule type" value="Genomic_DNA"/>
</dbReference>
<dbReference type="InterPro" id="IPR036259">
    <property type="entry name" value="MFS_trans_sf"/>
</dbReference>
<feature type="transmembrane region" description="Helical" evidence="6">
    <location>
        <begin position="113"/>
        <end position="130"/>
    </location>
</feature>
<feature type="transmembrane region" description="Helical" evidence="6">
    <location>
        <begin position="202"/>
        <end position="227"/>
    </location>
</feature>
<organism evidence="8 9">
    <name type="scientific">Salinomyces thailandicus</name>
    <dbReference type="NCBI Taxonomy" id="706561"/>
    <lineage>
        <taxon>Eukaryota</taxon>
        <taxon>Fungi</taxon>
        <taxon>Dikarya</taxon>
        <taxon>Ascomycota</taxon>
        <taxon>Pezizomycotina</taxon>
        <taxon>Dothideomycetes</taxon>
        <taxon>Dothideomycetidae</taxon>
        <taxon>Mycosphaerellales</taxon>
        <taxon>Teratosphaeriaceae</taxon>
        <taxon>Salinomyces</taxon>
    </lineage>
</organism>
<feature type="transmembrane region" description="Helical" evidence="6">
    <location>
        <begin position="376"/>
        <end position="395"/>
    </location>
</feature>
<feature type="transmembrane region" description="Helical" evidence="6">
    <location>
        <begin position="72"/>
        <end position="93"/>
    </location>
</feature>
<dbReference type="Gene3D" id="1.20.1250.20">
    <property type="entry name" value="MFS general substrate transporter like domains"/>
    <property type="match status" value="1"/>
</dbReference>